<dbReference type="Proteomes" id="UP000301751">
    <property type="component" value="Unassembled WGS sequence"/>
</dbReference>
<dbReference type="RefSeq" id="WP_137732742.1">
    <property type="nucleotide sequence ID" value="NZ_BJCL01000004.1"/>
</dbReference>
<name>A0A480AMU8_9BURK</name>
<dbReference type="InterPro" id="IPR038765">
    <property type="entry name" value="Papain-like_cys_pep_sf"/>
</dbReference>
<dbReference type="PANTHER" id="PTHR33490:SF12">
    <property type="entry name" value="BLL5557 PROTEIN"/>
    <property type="match status" value="1"/>
</dbReference>
<comment type="caution">
    <text evidence="3">The sequence shown here is derived from an EMBL/GenBank/DDBJ whole genome shotgun (WGS) entry which is preliminary data.</text>
</comment>
<evidence type="ECO:0000313" key="4">
    <source>
        <dbReference type="Proteomes" id="UP000301751"/>
    </source>
</evidence>
<feature type="domain" description="Transglutaminase-like" evidence="2">
    <location>
        <begin position="204"/>
        <end position="265"/>
    </location>
</feature>
<accession>A0A480AMU8</accession>
<dbReference type="SMART" id="SM00460">
    <property type="entry name" value="TGc"/>
    <property type="match status" value="1"/>
</dbReference>
<evidence type="ECO:0000259" key="2">
    <source>
        <dbReference type="SMART" id="SM00460"/>
    </source>
</evidence>
<dbReference type="AlphaFoldDB" id="A0A480AMU8"/>
<dbReference type="OrthoDB" id="5438043at2"/>
<dbReference type="InterPro" id="IPR002931">
    <property type="entry name" value="Transglutaminase-like"/>
</dbReference>
<evidence type="ECO:0000256" key="1">
    <source>
        <dbReference type="SAM" id="MobiDB-lite"/>
    </source>
</evidence>
<reference evidence="4" key="1">
    <citation type="submission" date="2019-03" db="EMBL/GenBank/DDBJ databases">
        <title>Aquabacterium pictum sp.nov., the first bacteriochlorophyll a-containing freshwater bacterium in the genus Aquabacterium of the class Betaproteobacteria.</title>
        <authorList>
            <person name="Hirose S."/>
            <person name="Tank M."/>
            <person name="Hara E."/>
            <person name="Tamaki H."/>
            <person name="Takaichi S."/>
            <person name="Haruta S."/>
            <person name="Hanada S."/>
        </authorList>
    </citation>
    <scope>NUCLEOTIDE SEQUENCE [LARGE SCALE GENOMIC DNA]</scope>
    <source>
        <strain evidence="4">W35</strain>
    </source>
</reference>
<dbReference type="Pfam" id="PF01841">
    <property type="entry name" value="Transglut_core"/>
    <property type="match status" value="1"/>
</dbReference>
<evidence type="ECO:0000313" key="3">
    <source>
        <dbReference type="EMBL" id="GCL62989.1"/>
    </source>
</evidence>
<sequence length="306" mass="33640">MSAIPFATSLNAPNSPSHTGSGAAAQSPSAVIYTQRATVPDIPVQQTFDIDCQLQYDVRGPSDFLFQIHAQQGVDQTVLSESLVITPNLPRHVFADPNIGHRFLRLHADNGLLTLHYQARVQRTVQPLDPLAAELAIADLPDDLLHNLNPTRYCESDALSQVTQQLFGQLPRGLRRVQAVVEWIHQNIHYQIGTSNALTTARDVFNQRAGVCRDFAHLGVTFCRALNIPARLVVGYASFDDPPPDFHAVFEAYLGGRWVLFDATHMSPIDDVVRIATGRDAKDVAFATIYGPATMLSMAPLVRKLA</sequence>
<feature type="region of interest" description="Disordered" evidence="1">
    <location>
        <begin position="1"/>
        <end position="26"/>
    </location>
</feature>
<dbReference type="EMBL" id="BJCL01000004">
    <property type="protein sequence ID" value="GCL62989.1"/>
    <property type="molecule type" value="Genomic_DNA"/>
</dbReference>
<keyword evidence="4" id="KW-1185">Reference proteome</keyword>
<gene>
    <name evidence="3" type="ORF">AQPW35_20700</name>
</gene>
<organism evidence="3 4">
    <name type="scientific">Pseudaquabacterium pictum</name>
    <dbReference type="NCBI Taxonomy" id="2315236"/>
    <lineage>
        <taxon>Bacteria</taxon>
        <taxon>Pseudomonadati</taxon>
        <taxon>Pseudomonadota</taxon>
        <taxon>Betaproteobacteria</taxon>
        <taxon>Burkholderiales</taxon>
        <taxon>Sphaerotilaceae</taxon>
        <taxon>Pseudaquabacterium</taxon>
    </lineage>
</organism>
<dbReference type="Gene3D" id="2.60.40.2250">
    <property type="match status" value="1"/>
</dbReference>
<proteinExistence type="predicted"/>
<dbReference type="PANTHER" id="PTHR33490">
    <property type="entry name" value="BLR5614 PROTEIN-RELATED"/>
    <property type="match status" value="1"/>
</dbReference>
<protein>
    <submittedName>
        <fullName evidence="3">Transglutaminase</fullName>
    </submittedName>
</protein>
<dbReference type="InterPro" id="IPR048930">
    <property type="entry name" value="Bact_transglu_N_2"/>
</dbReference>
<feature type="compositionally biased region" description="Polar residues" evidence="1">
    <location>
        <begin position="8"/>
        <end position="26"/>
    </location>
</feature>
<dbReference type="SUPFAM" id="SSF54001">
    <property type="entry name" value="Cysteine proteinases"/>
    <property type="match status" value="1"/>
</dbReference>
<dbReference type="Pfam" id="PF21295">
    <property type="entry name" value="Bact_transglu_N_2"/>
    <property type="match status" value="1"/>
</dbReference>
<dbReference type="Gene3D" id="3.10.620.30">
    <property type="match status" value="1"/>
</dbReference>